<feature type="transmembrane region" description="Helical" evidence="1">
    <location>
        <begin position="6"/>
        <end position="27"/>
    </location>
</feature>
<sequence length="29" mass="3303">MKRHPIMEYVIPAIVAIVATVLIRLVLGW</sequence>
<keyword evidence="1" id="KW-0472">Membrane</keyword>
<proteinExistence type="predicted"/>
<evidence type="ECO:0000313" key="2">
    <source>
        <dbReference type="EMBL" id="DAD85577.1"/>
    </source>
</evidence>
<accession>A0A8S5MTE1</accession>
<reference evidence="2" key="1">
    <citation type="journal article" date="2021" name="Proc. Natl. Acad. Sci. U.S.A.">
        <title>A Catalog of Tens of Thousands of Viruses from Human Metagenomes Reveals Hidden Associations with Chronic Diseases.</title>
        <authorList>
            <person name="Tisza M.J."/>
            <person name="Buck C.B."/>
        </authorList>
    </citation>
    <scope>NUCLEOTIDE SEQUENCE</scope>
    <source>
        <strain evidence="2">Ct0Xn2</strain>
    </source>
</reference>
<organism evidence="2">
    <name type="scientific">Siphoviridae sp. ct0Xn2</name>
    <dbReference type="NCBI Taxonomy" id="2826267"/>
    <lineage>
        <taxon>Viruses</taxon>
        <taxon>Duplodnaviria</taxon>
        <taxon>Heunggongvirae</taxon>
        <taxon>Uroviricota</taxon>
        <taxon>Caudoviricetes</taxon>
    </lineage>
</organism>
<name>A0A8S5MTE1_9CAUD</name>
<keyword evidence="1" id="KW-1133">Transmembrane helix</keyword>
<protein>
    <submittedName>
        <fullName evidence="2">Uncharacterized protein</fullName>
    </submittedName>
</protein>
<evidence type="ECO:0000256" key="1">
    <source>
        <dbReference type="SAM" id="Phobius"/>
    </source>
</evidence>
<keyword evidence="1" id="KW-0812">Transmembrane</keyword>
<dbReference type="EMBL" id="BK014984">
    <property type="protein sequence ID" value="DAD85577.1"/>
    <property type="molecule type" value="Genomic_DNA"/>
</dbReference>